<proteinExistence type="predicted"/>
<dbReference type="EMBL" id="JABXXO010000004">
    <property type="protein sequence ID" value="KAF7778883.1"/>
    <property type="molecule type" value="Genomic_DNA"/>
</dbReference>
<comment type="caution">
    <text evidence="2">The sequence shown here is derived from an EMBL/GenBank/DDBJ whole genome shotgun (WGS) entry which is preliminary data.</text>
</comment>
<name>A0A8H7KIY7_AGABI</name>
<feature type="transmembrane region" description="Helical" evidence="1">
    <location>
        <begin position="301"/>
        <end position="323"/>
    </location>
</feature>
<accession>A0A8H7KIY7</accession>
<feature type="transmembrane region" description="Helical" evidence="1">
    <location>
        <begin position="218"/>
        <end position="239"/>
    </location>
</feature>
<gene>
    <name evidence="2" type="ORF">Agabi119p4_3228</name>
</gene>
<feature type="transmembrane region" description="Helical" evidence="1">
    <location>
        <begin position="161"/>
        <end position="180"/>
    </location>
</feature>
<feature type="transmembrane region" description="Helical" evidence="1">
    <location>
        <begin position="20"/>
        <end position="41"/>
    </location>
</feature>
<dbReference type="Proteomes" id="UP000629468">
    <property type="component" value="Unassembled WGS sequence"/>
</dbReference>
<reference evidence="2 3" key="1">
    <citation type="journal article" name="Sci. Rep.">
        <title>Telomere-to-telomere assembled and centromere annotated genomes of the two main subspecies of the button mushroom Agaricus bisporus reveal especially polymorphic chromosome ends.</title>
        <authorList>
            <person name="Sonnenberg A.S.M."/>
            <person name="Sedaghat-Telgerd N."/>
            <person name="Lavrijssen B."/>
            <person name="Ohm R.A."/>
            <person name="Hendrickx P.M."/>
            <person name="Scholtmeijer K."/>
            <person name="Baars J.J.P."/>
            <person name="van Peer A."/>
        </authorList>
    </citation>
    <scope>NUCLEOTIDE SEQUENCE [LARGE SCALE GENOMIC DNA]</scope>
    <source>
        <strain evidence="2 3">H119_p4</strain>
    </source>
</reference>
<evidence type="ECO:0000313" key="2">
    <source>
        <dbReference type="EMBL" id="KAF7778883.1"/>
    </source>
</evidence>
<evidence type="ECO:0000313" key="3">
    <source>
        <dbReference type="Proteomes" id="UP000629468"/>
    </source>
</evidence>
<dbReference type="AlphaFoldDB" id="A0A8H7KIY7"/>
<evidence type="ECO:0000256" key="1">
    <source>
        <dbReference type="SAM" id="Phobius"/>
    </source>
</evidence>
<feature type="transmembrane region" description="Helical" evidence="1">
    <location>
        <begin position="85"/>
        <end position="102"/>
    </location>
</feature>
<protein>
    <submittedName>
        <fullName evidence="2">Uncharacterized protein</fullName>
    </submittedName>
</protein>
<organism evidence="2 3">
    <name type="scientific">Agaricus bisporus var. burnettii</name>
    <dbReference type="NCBI Taxonomy" id="192524"/>
    <lineage>
        <taxon>Eukaryota</taxon>
        <taxon>Fungi</taxon>
        <taxon>Dikarya</taxon>
        <taxon>Basidiomycota</taxon>
        <taxon>Agaricomycotina</taxon>
        <taxon>Agaricomycetes</taxon>
        <taxon>Agaricomycetidae</taxon>
        <taxon>Agaricales</taxon>
        <taxon>Agaricineae</taxon>
        <taxon>Agaricaceae</taxon>
        <taxon>Agaricus</taxon>
    </lineage>
</organism>
<feature type="transmembrane region" description="Helical" evidence="1">
    <location>
        <begin position="187"/>
        <end position="206"/>
    </location>
</feature>
<keyword evidence="1" id="KW-0472">Membrane</keyword>
<keyword evidence="1" id="KW-0812">Transmembrane</keyword>
<keyword evidence="1" id="KW-1133">Transmembrane helix</keyword>
<feature type="transmembrane region" description="Helical" evidence="1">
    <location>
        <begin position="114"/>
        <end position="141"/>
    </location>
</feature>
<sequence>MARFFLRDTLLPLLVFPTLSYYAFKFTLGHLFASGLATTIASRCSSPNVSPYALPYTTFPSVDKALCGFVAFFHEGMSSGDPLAFLYYFIGTGAIIVLVPAVENYRSGRSFFMAFPVVFGLVSQVLTIGATTPLYYLVFFLSGGRARFSEATSLPKAHVEAIAFGSFIGALIPSLCMLIMQDPTVTAIWQLYPVYVAVATCLHLFIRRPNSAYSGFTVLQRLYLALFLVATSLHFAVLWPRLSDFEDIKALLLPSFTPLTNASVPLQVHDFLKWDYTFGMLSMGVAQLWFVSDLIEIPFILFWYAVAIPFFGLGAAVIAVNLWREGQIDDRLNITKEKEA</sequence>